<dbReference type="GO" id="GO:0008234">
    <property type="term" value="F:cysteine-type peptidase activity"/>
    <property type="evidence" value="ECO:0007669"/>
    <property type="project" value="UniProtKB-KW"/>
</dbReference>
<evidence type="ECO:0000313" key="10">
    <source>
        <dbReference type="Proteomes" id="UP000283946"/>
    </source>
</evidence>
<feature type="transmembrane region" description="Helical" evidence="7">
    <location>
        <begin position="26"/>
        <end position="48"/>
    </location>
</feature>
<keyword evidence="7" id="KW-0472">Membrane</keyword>
<dbReference type="Gene3D" id="3.90.1720.10">
    <property type="entry name" value="endopeptidase domain like (from Nostoc punctiforme)"/>
    <property type="match status" value="1"/>
</dbReference>
<dbReference type="SUPFAM" id="SSF54001">
    <property type="entry name" value="Cysteine proteinases"/>
    <property type="match status" value="1"/>
</dbReference>
<organism evidence="9 10">
    <name type="scientific">Rathayibacter iranicus</name>
    <dbReference type="NCBI Taxonomy" id="59737"/>
    <lineage>
        <taxon>Bacteria</taxon>
        <taxon>Bacillati</taxon>
        <taxon>Actinomycetota</taxon>
        <taxon>Actinomycetes</taxon>
        <taxon>Micrococcales</taxon>
        <taxon>Microbacteriaceae</taxon>
        <taxon>Rathayibacter</taxon>
    </lineage>
</organism>
<evidence type="ECO:0000256" key="7">
    <source>
        <dbReference type="SAM" id="Phobius"/>
    </source>
</evidence>
<keyword evidence="4" id="KW-0788">Thiol protease</keyword>
<reference evidence="9 10" key="1">
    <citation type="submission" date="2018-03" db="EMBL/GenBank/DDBJ databases">
        <title>Bacteriophage NCPPB3778 and a type I-E CRISPR drive the evolution of the US Biological Select Agent, Rathayibacter toxicus.</title>
        <authorList>
            <person name="Davis E.W.II."/>
            <person name="Tabima J.F."/>
            <person name="Weisberg A.J."/>
            <person name="Dantas Lopes L."/>
            <person name="Wiseman M.S."/>
            <person name="Wiseman M.S."/>
            <person name="Pupko T."/>
            <person name="Belcher M.S."/>
            <person name="Sechler A.J."/>
            <person name="Tancos M.A."/>
            <person name="Schroeder B.K."/>
            <person name="Murray T.D."/>
            <person name="Luster D.G."/>
            <person name="Schneider W.L."/>
            <person name="Rogers E."/>
            <person name="Andreote F.D."/>
            <person name="Grunwald N.J."/>
            <person name="Putnam M.L."/>
            <person name="Chang J.H."/>
        </authorList>
    </citation>
    <scope>NUCLEOTIDE SEQUENCE [LARGE SCALE GENOMIC DNA]</scope>
    <source>
        <strain evidence="9 10">NCCPB 2253</strain>
    </source>
</reference>
<keyword evidence="3" id="KW-0378">Hydrolase</keyword>
<evidence type="ECO:0000256" key="5">
    <source>
        <dbReference type="SAM" id="Coils"/>
    </source>
</evidence>
<sequence length="520" mass="53727">MVDAQTTVRNFTPAPRERAWKGRLPLTISAAFAVSAVTASLGIAPALAEDAKYPSWDDVQNAKKDEATKQSEIDSITGLIASLQASVDEKSITAMKKAEAWRQAKEALDAAAQAVSGLEEKATAASAKAQTSKMRAGLLAAHLSRAAGGDLSASLVAKGQDAGDLLYQLGAMSQLSAQSQKVYADALADKQNAESLGQQADVAVTEHERLSKEADEARIEADAAAESARSALASQEQKSEQLIAQLALLKDSTVEVETAFLAGEEKRKADEAAAAQAQAEARAQAEAQAQAAAQAEARAQADAKAQAEAQAQAEAARSAVPPQQGASSSTSSQSVQTAPSLPQPAAPKPAAPLPQPAAPQPAPPQPAPAPAAAQPTPIQAPAPLPQAVSAPVQQPQSSAVETAISYGMAQLGEEYVLGGMGPDQWDCSGLTKASYASAGLYVGTHSATNQYNTMAGAGKLVPYSQRQRGDLVFWGGGGDYYHVAIYLGNNQILEAADYGKPVRIWNTWGSPATMVARPSA</sequence>
<evidence type="ECO:0000256" key="6">
    <source>
        <dbReference type="SAM" id="MobiDB-lite"/>
    </source>
</evidence>
<evidence type="ECO:0000256" key="1">
    <source>
        <dbReference type="ARBA" id="ARBA00007074"/>
    </source>
</evidence>
<dbReference type="InterPro" id="IPR000064">
    <property type="entry name" value="NLP_P60_dom"/>
</dbReference>
<evidence type="ECO:0000256" key="4">
    <source>
        <dbReference type="ARBA" id="ARBA00022807"/>
    </source>
</evidence>
<keyword evidence="5" id="KW-0175">Coiled coil</keyword>
<dbReference type="EMBL" id="CP028130">
    <property type="protein sequence ID" value="AZZ56958.1"/>
    <property type="molecule type" value="Genomic_DNA"/>
</dbReference>
<evidence type="ECO:0000313" key="9">
    <source>
        <dbReference type="EMBL" id="AZZ56958.1"/>
    </source>
</evidence>
<feature type="coiled-coil region" evidence="5">
    <location>
        <begin position="200"/>
        <end position="252"/>
    </location>
</feature>
<dbReference type="AlphaFoldDB" id="A0AAD1AEV7"/>
<dbReference type="KEGG" id="ria:C7V51_14540"/>
<evidence type="ECO:0000259" key="8">
    <source>
        <dbReference type="PROSITE" id="PS51935"/>
    </source>
</evidence>
<dbReference type="RefSeq" id="WP_104266170.1">
    <property type="nucleotide sequence ID" value="NZ_CP028130.1"/>
</dbReference>
<name>A0AAD1AEV7_9MICO</name>
<proteinExistence type="inferred from homology"/>
<dbReference type="GO" id="GO:0006508">
    <property type="term" value="P:proteolysis"/>
    <property type="evidence" value="ECO:0007669"/>
    <property type="project" value="UniProtKB-KW"/>
</dbReference>
<feature type="compositionally biased region" description="Low complexity" evidence="6">
    <location>
        <begin position="385"/>
        <end position="394"/>
    </location>
</feature>
<dbReference type="Proteomes" id="UP000283946">
    <property type="component" value="Chromosome"/>
</dbReference>
<dbReference type="PANTHER" id="PTHR47359">
    <property type="entry name" value="PEPTIDOGLYCAN DL-ENDOPEPTIDASE CWLO"/>
    <property type="match status" value="1"/>
</dbReference>
<dbReference type="InterPro" id="IPR038765">
    <property type="entry name" value="Papain-like_cys_pep_sf"/>
</dbReference>
<evidence type="ECO:0000256" key="2">
    <source>
        <dbReference type="ARBA" id="ARBA00022670"/>
    </source>
</evidence>
<dbReference type="PROSITE" id="PS51935">
    <property type="entry name" value="NLPC_P60"/>
    <property type="match status" value="1"/>
</dbReference>
<evidence type="ECO:0000256" key="3">
    <source>
        <dbReference type="ARBA" id="ARBA00022801"/>
    </source>
</evidence>
<keyword evidence="7" id="KW-1133">Transmembrane helix</keyword>
<keyword evidence="7" id="KW-0812">Transmembrane</keyword>
<gene>
    <name evidence="9" type="ORF">C7V51_14540</name>
</gene>
<comment type="similarity">
    <text evidence="1">Belongs to the peptidase C40 family.</text>
</comment>
<feature type="compositionally biased region" description="Low complexity" evidence="6">
    <location>
        <begin position="299"/>
        <end position="340"/>
    </location>
</feature>
<feature type="region of interest" description="Disordered" evidence="6">
    <location>
        <begin position="299"/>
        <end position="394"/>
    </location>
</feature>
<keyword evidence="2" id="KW-0645">Protease</keyword>
<feature type="compositionally biased region" description="Pro residues" evidence="6">
    <location>
        <begin position="341"/>
        <end position="369"/>
    </location>
</feature>
<dbReference type="Pfam" id="PF00877">
    <property type="entry name" value="NLPC_P60"/>
    <property type="match status" value="1"/>
</dbReference>
<protein>
    <recommendedName>
        <fullName evidence="8">NlpC/P60 domain-containing protein</fullName>
    </recommendedName>
</protein>
<dbReference type="InterPro" id="IPR051794">
    <property type="entry name" value="PG_Endopeptidase_C40"/>
</dbReference>
<feature type="domain" description="NlpC/P60" evidence="8">
    <location>
        <begin position="397"/>
        <end position="520"/>
    </location>
</feature>
<dbReference type="PANTHER" id="PTHR47359:SF3">
    <property type="entry name" value="NLP_P60 DOMAIN-CONTAINING PROTEIN-RELATED"/>
    <property type="match status" value="1"/>
</dbReference>
<accession>A0AAD1AEV7</accession>